<proteinExistence type="inferred from homology"/>
<dbReference type="InterPro" id="IPR001683">
    <property type="entry name" value="PX_dom"/>
</dbReference>
<dbReference type="InterPro" id="IPR015404">
    <property type="entry name" value="Vps5_C"/>
</dbReference>
<evidence type="ECO:0000256" key="1">
    <source>
        <dbReference type="ARBA" id="ARBA00010883"/>
    </source>
</evidence>
<reference evidence="3 4" key="1">
    <citation type="journal article" date="2019" name="Gigascience">
        <title>Whole-genome sequence of the oriental lung fluke Paragonimus westermani.</title>
        <authorList>
            <person name="Oey H."/>
            <person name="Zakrzewski M."/>
            <person name="Narain K."/>
            <person name="Devi K.R."/>
            <person name="Agatsuma T."/>
            <person name="Nawaratna S."/>
            <person name="Gobert G.N."/>
            <person name="Jones M.K."/>
            <person name="Ragan M.A."/>
            <person name="McManus D.P."/>
            <person name="Krause L."/>
        </authorList>
    </citation>
    <scope>NUCLEOTIDE SEQUENCE [LARGE SCALE GENOMIC DNA]</scope>
    <source>
        <strain evidence="3 4">IND2009</strain>
    </source>
</reference>
<comment type="similarity">
    <text evidence="1">Belongs to the sorting nexin family.</text>
</comment>
<dbReference type="Pfam" id="PF09325">
    <property type="entry name" value="Vps5"/>
    <property type="match status" value="1"/>
</dbReference>
<dbReference type="GO" id="GO:0010008">
    <property type="term" value="C:endosome membrane"/>
    <property type="evidence" value="ECO:0007669"/>
    <property type="project" value="TreeGrafter"/>
</dbReference>
<dbReference type="InterPro" id="IPR036871">
    <property type="entry name" value="PX_dom_sf"/>
</dbReference>
<dbReference type="Proteomes" id="UP000324629">
    <property type="component" value="Unassembled WGS sequence"/>
</dbReference>
<dbReference type="EMBL" id="QNGE01003444">
    <property type="protein sequence ID" value="KAA3674030.1"/>
    <property type="molecule type" value="Genomic_DNA"/>
</dbReference>
<dbReference type="GO" id="GO:0035091">
    <property type="term" value="F:phosphatidylinositol binding"/>
    <property type="evidence" value="ECO:0007669"/>
    <property type="project" value="InterPro"/>
</dbReference>
<dbReference type="Pfam" id="PF00787">
    <property type="entry name" value="PX"/>
    <property type="match status" value="1"/>
</dbReference>
<comment type="caution">
    <text evidence="3">The sequence shown here is derived from an EMBL/GenBank/DDBJ whole genome shotgun (WGS) entry which is preliminary data.</text>
</comment>
<dbReference type="SMART" id="SM00312">
    <property type="entry name" value="PX"/>
    <property type="match status" value="1"/>
</dbReference>
<dbReference type="InterPro" id="IPR027267">
    <property type="entry name" value="AH/BAR_dom_sf"/>
</dbReference>
<dbReference type="SUPFAM" id="SSF64268">
    <property type="entry name" value="PX domain"/>
    <property type="match status" value="1"/>
</dbReference>
<dbReference type="AlphaFoldDB" id="A0A5J4NF03"/>
<keyword evidence="4" id="KW-1185">Reference proteome</keyword>
<dbReference type="Gene3D" id="1.20.1270.60">
    <property type="entry name" value="Arfaptin homology (AH) domain/BAR domain"/>
    <property type="match status" value="2"/>
</dbReference>
<dbReference type="GO" id="GO:0005829">
    <property type="term" value="C:cytosol"/>
    <property type="evidence" value="ECO:0007669"/>
    <property type="project" value="GOC"/>
</dbReference>
<organism evidence="3 4">
    <name type="scientific">Paragonimus westermani</name>
    <dbReference type="NCBI Taxonomy" id="34504"/>
    <lineage>
        <taxon>Eukaryota</taxon>
        <taxon>Metazoa</taxon>
        <taxon>Spiralia</taxon>
        <taxon>Lophotrochozoa</taxon>
        <taxon>Platyhelminthes</taxon>
        <taxon>Trematoda</taxon>
        <taxon>Digenea</taxon>
        <taxon>Plagiorchiida</taxon>
        <taxon>Troglotremata</taxon>
        <taxon>Troglotrematidae</taxon>
        <taxon>Paragonimus</taxon>
    </lineage>
</organism>
<protein>
    <submittedName>
        <fullName evidence="3">Sorting nexin-1/2</fullName>
    </submittedName>
</protein>
<feature type="non-terminal residue" evidence="3">
    <location>
        <position position="1"/>
    </location>
</feature>
<feature type="domain" description="PX" evidence="2">
    <location>
        <begin position="6"/>
        <end position="155"/>
    </location>
</feature>
<name>A0A5J4NF03_9TREM</name>
<sequence>TNGCSKPFDVNVTYPVKVGDGMSAYIVYHVVFTGHQSPFDLRTFNVTRRFSDFLGLHAKLLNQYQCTGVIIPSAPDKNVLGKTILSIYSLGTTMVKMSKDASLENEFIERRRIALERYFGNSIRNFLRFLYRLLSHPVLRTDTNLREFLEHEGELPRSVNTQLISGASAKKMFRNFGDVLGKITYKMEDPEEYFDLKTEELESWERQLKRLHGALTSLVTSTQDLVSSKFAVSRAISQLANVEEHTGLAQALGRLADTEENVSQRYAMLADAELMYLADCARDTLGIIQACKYFDLKTEELESWERQLKRLHGALTSLVTSTQDLVSSKFAVSRAISQLANVEEHTGLAQALGRLADTEENVSQRYAMLADAELMYLADCARDTLGIIQACKDALDERWKTFRNWKSAENALRLKRELKVKLELAGRCDQRKAQGIDAELEEISVRVENEKNNFEKVTQVVKVELDRVDFTRFDDLKQAATQFLQIMLQTQEKLLENWESYLLQAKTIN</sequence>
<accession>A0A5J4NF03</accession>
<gene>
    <name evidence="3" type="ORF">DEA37_0002102</name>
</gene>
<dbReference type="GO" id="GO:0034498">
    <property type="term" value="P:early endosome to Golgi transport"/>
    <property type="evidence" value="ECO:0007669"/>
    <property type="project" value="TreeGrafter"/>
</dbReference>
<evidence type="ECO:0000313" key="4">
    <source>
        <dbReference type="Proteomes" id="UP000324629"/>
    </source>
</evidence>
<dbReference type="Gene3D" id="3.30.1520.10">
    <property type="entry name" value="Phox-like domain"/>
    <property type="match status" value="1"/>
</dbReference>
<dbReference type="PROSITE" id="PS50195">
    <property type="entry name" value="PX"/>
    <property type="match status" value="1"/>
</dbReference>
<dbReference type="PANTHER" id="PTHR10555">
    <property type="entry name" value="SORTING NEXIN"/>
    <property type="match status" value="1"/>
</dbReference>
<evidence type="ECO:0000259" key="2">
    <source>
        <dbReference type="PROSITE" id="PS50195"/>
    </source>
</evidence>
<dbReference type="PANTHER" id="PTHR10555:SF170">
    <property type="entry name" value="FI18122P1"/>
    <property type="match status" value="1"/>
</dbReference>
<evidence type="ECO:0000313" key="3">
    <source>
        <dbReference type="EMBL" id="KAA3674030.1"/>
    </source>
</evidence>